<gene>
    <name evidence="2" type="ORF">B5P46_25175</name>
</gene>
<dbReference type="Pfam" id="PF12902">
    <property type="entry name" value="Ferritin-like"/>
    <property type="match status" value="1"/>
</dbReference>
<evidence type="ECO:0000313" key="2">
    <source>
        <dbReference type="EMBL" id="RXT19603.1"/>
    </source>
</evidence>
<sequence length="487" mass="54160">MPTQERVIWYHPRRTEELPVPEGAMTPFDGTTDLKIARRTRRLTQTPAERQRDILIDPDFGVGIPIVDGAHTAKDYAMGLLRLAAEVEHALMVQYLYAADSIDPDDDARNNAVKLRRIAQEEMGHLGTVQNLLLLLGGPRAFYLQRDLIRRGNPANPIAFVLEPVSRHSLAKYVVAEMPEEVPESKQAKVDELIALAETDMGFKPHRVGAIYAMIRWLFLPKAEALAWMDLKALFPDAPLPDSPHLEDADFQEPAIIALHEVFGEDWGDDSGHFLLERAIDRQSALDALDLITDQGEGLGGADSSHFEEFLELIDAFDIKPFGRPIATSPTLTVGHGGEKPTPVVAPYTAKWLEVQSLQYQLLIVGLLHGLAHPRTTDDTLRSDLAELCLKSMRRLFGMLAKLLTRMPVGADGSISAGPSYDLEPAQINSADIAEYVRRQLAIMDRLAVLYAEIEQTGDDVTDQLAELRLHDRGRRKLLKTLSAQIT</sequence>
<dbReference type="InterPro" id="IPR026820">
    <property type="entry name" value="VioB/RebD_dom"/>
</dbReference>
<organism evidence="2 3">
    <name type="scientific">Rhizobium leguminosarum</name>
    <dbReference type="NCBI Taxonomy" id="384"/>
    <lineage>
        <taxon>Bacteria</taxon>
        <taxon>Pseudomonadati</taxon>
        <taxon>Pseudomonadota</taxon>
        <taxon>Alphaproteobacteria</taxon>
        <taxon>Hyphomicrobiales</taxon>
        <taxon>Rhizobiaceae</taxon>
        <taxon>Rhizobium/Agrobacterium group</taxon>
        <taxon>Rhizobium</taxon>
    </lineage>
</organism>
<accession>A0A4Q1TMS5</accession>
<name>A0A4Q1TMS5_RHILE</name>
<feature type="domain" description="Iminophenyl-pyruvate dimer synthase" evidence="1">
    <location>
        <begin position="81"/>
        <end position="313"/>
    </location>
</feature>
<dbReference type="Gene3D" id="1.20.1260.10">
    <property type="match status" value="1"/>
</dbReference>
<dbReference type="SUPFAM" id="SSF47240">
    <property type="entry name" value="Ferritin-like"/>
    <property type="match status" value="1"/>
</dbReference>
<proteinExistence type="predicted"/>
<evidence type="ECO:0000313" key="3">
    <source>
        <dbReference type="Proteomes" id="UP000290767"/>
    </source>
</evidence>
<protein>
    <recommendedName>
        <fullName evidence="1">Iminophenyl-pyruvate dimer synthase domain-containing protein</fullName>
    </recommendedName>
</protein>
<reference evidence="2 3" key="1">
    <citation type="submission" date="2017-03" db="EMBL/GenBank/DDBJ databases">
        <authorList>
            <person name="Safronova V.I."/>
            <person name="Sazanova A.L."/>
            <person name="Chirak E.R."/>
        </authorList>
    </citation>
    <scope>NUCLEOTIDE SEQUENCE [LARGE SCALE GENOMIC DNA]</scope>
    <source>
        <strain evidence="2 3">Tri-43</strain>
    </source>
</reference>
<comment type="caution">
    <text evidence="2">The sequence shown here is derived from an EMBL/GenBank/DDBJ whole genome shotgun (WGS) entry which is preliminary data.</text>
</comment>
<dbReference type="InterPro" id="IPR012347">
    <property type="entry name" value="Ferritin-like"/>
</dbReference>
<dbReference type="AlphaFoldDB" id="A0A4Q1TMS5"/>
<dbReference type="EMBL" id="MZMU01000018">
    <property type="protein sequence ID" value="RXT19603.1"/>
    <property type="molecule type" value="Genomic_DNA"/>
</dbReference>
<evidence type="ECO:0000259" key="1">
    <source>
        <dbReference type="Pfam" id="PF12902"/>
    </source>
</evidence>
<dbReference type="InterPro" id="IPR009078">
    <property type="entry name" value="Ferritin-like_SF"/>
</dbReference>
<dbReference type="Proteomes" id="UP000290767">
    <property type="component" value="Unassembled WGS sequence"/>
</dbReference>